<dbReference type="VEuPathDB" id="FungiDB:jhhlp_008635"/>
<evidence type="ECO:0000313" key="2">
    <source>
        <dbReference type="EMBL" id="PKS05264.1"/>
    </source>
</evidence>
<gene>
    <name evidence="2" type="ORF">jhhlp_008635</name>
</gene>
<evidence type="ECO:0008006" key="4">
    <source>
        <dbReference type="Google" id="ProtNLM"/>
    </source>
</evidence>
<sequence length="175" mass="19897">MSQQSDSTGRPPLIDYAWMAMAVLCPIGMLLPPRKMDIRFLVLTGGFSLSTDQLLKEYTGQGIYQRFTTRTGSVFNTGLSDKALETQRRLREERARAEAGLSEEERRKLEEIRKPKGLRGLFTADEGDDWKEKRLEAHRKGMEEGKGISDLIMDHVSEAFGKEKKDEGEGKEEKK</sequence>
<evidence type="ECO:0000313" key="3">
    <source>
        <dbReference type="Proteomes" id="UP000233524"/>
    </source>
</evidence>
<evidence type="ECO:0000256" key="1">
    <source>
        <dbReference type="SAM" id="Phobius"/>
    </source>
</evidence>
<dbReference type="InParanoid" id="A0A2N3MYK6"/>
<organism evidence="2 3">
    <name type="scientific">Lomentospora prolificans</name>
    <dbReference type="NCBI Taxonomy" id="41688"/>
    <lineage>
        <taxon>Eukaryota</taxon>
        <taxon>Fungi</taxon>
        <taxon>Dikarya</taxon>
        <taxon>Ascomycota</taxon>
        <taxon>Pezizomycotina</taxon>
        <taxon>Sordariomycetes</taxon>
        <taxon>Hypocreomycetidae</taxon>
        <taxon>Microascales</taxon>
        <taxon>Microascaceae</taxon>
        <taxon>Lomentospora</taxon>
    </lineage>
</organism>
<protein>
    <recommendedName>
        <fullName evidence="4">Rhomboid family membrane protein</fullName>
    </recommendedName>
</protein>
<name>A0A2N3MYK6_9PEZI</name>
<feature type="transmembrane region" description="Helical" evidence="1">
    <location>
        <begin position="13"/>
        <end position="31"/>
    </location>
</feature>
<proteinExistence type="predicted"/>
<accession>A0A2N3MYK6</accession>
<reference evidence="2 3" key="1">
    <citation type="journal article" date="2017" name="G3 (Bethesda)">
        <title>First Draft Genome Sequence of the Pathogenic Fungus Lomentospora prolificans (Formerly Scedosporium prolificans).</title>
        <authorList>
            <person name="Luo R."/>
            <person name="Zimin A."/>
            <person name="Workman R."/>
            <person name="Fan Y."/>
            <person name="Pertea G."/>
            <person name="Grossman N."/>
            <person name="Wear M.P."/>
            <person name="Jia B."/>
            <person name="Miller H."/>
            <person name="Casadevall A."/>
            <person name="Timp W."/>
            <person name="Zhang S.X."/>
            <person name="Salzberg S.L."/>
        </authorList>
    </citation>
    <scope>NUCLEOTIDE SEQUENCE [LARGE SCALE GENOMIC DNA]</scope>
    <source>
        <strain evidence="2 3">JHH-5317</strain>
    </source>
</reference>
<keyword evidence="1" id="KW-0472">Membrane</keyword>
<dbReference type="OrthoDB" id="5411041at2759"/>
<keyword evidence="1" id="KW-0812">Transmembrane</keyword>
<keyword evidence="1" id="KW-1133">Transmembrane helix</keyword>
<dbReference type="EMBL" id="NLAX01001623">
    <property type="protein sequence ID" value="PKS05264.1"/>
    <property type="molecule type" value="Genomic_DNA"/>
</dbReference>
<keyword evidence="3" id="KW-1185">Reference proteome</keyword>
<dbReference type="Proteomes" id="UP000233524">
    <property type="component" value="Unassembled WGS sequence"/>
</dbReference>
<comment type="caution">
    <text evidence="2">The sequence shown here is derived from an EMBL/GenBank/DDBJ whole genome shotgun (WGS) entry which is preliminary data.</text>
</comment>
<dbReference type="AlphaFoldDB" id="A0A2N3MYK6"/>